<dbReference type="Pfam" id="PF07983">
    <property type="entry name" value="X8"/>
    <property type="match status" value="1"/>
</dbReference>
<feature type="domain" description="X8" evidence="5">
    <location>
        <begin position="276"/>
        <end position="365"/>
    </location>
</feature>
<dbReference type="EC" id="2.4.1.-" evidence="3"/>
<protein>
    <recommendedName>
        <fullName evidence="3">1,3-beta-glucanosyltransferase</fullName>
        <ecNumber evidence="3">2.4.1.-</ecNumber>
    </recommendedName>
</protein>
<dbReference type="GO" id="GO:0098552">
    <property type="term" value="C:side of membrane"/>
    <property type="evidence" value="ECO:0007669"/>
    <property type="project" value="UniProtKB-KW"/>
</dbReference>
<evidence type="ECO:0000256" key="4">
    <source>
        <dbReference type="SAM" id="Phobius"/>
    </source>
</evidence>
<evidence type="ECO:0000313" key="7">
    <source>
        <dbReference type="Proteomes" id="UP001378960"/>
    </source>
</evidence>
<evidence type="ECO:0000256" key="3">
    <source>
        <dbReference type="RuleBase" id="RU361209"/>
    </source>
</evidence>
<keyword evidence="3" id="KW-0336">GPI-anchor</keyword>
<comment type="similarity">
    <text evidence="3">Belongs to the glycosyl hydrolase 72 family.</text>
</comment>
<dbReference type="Proteomes" id="UP001378960">
    <property type="component" value="Unassembled WGS sequence"/>
</dbReference>
<keyword evidence="3 4" id="KW-0472">Membrane</keyword>
<name>A0AAV5RCI0_PICKL</name>
<sequence>MSSVILQIFIFFPFILQNYVIIANVFHNHSEFYNIFNVNISSLNLLSPFNESPIITVDNKGQLIYSLNSSVFNFDLINVRNIDLFQIVDGGYNFKYPNNNRNEYFSINLGIINNENWNNDHYNTLTTFIDIIHNKMLKNRQNNNHLIGNWMFGFTISLSFNNDFSIHNLPYVKASIRDLKRYINFKEMDKIPFGIRILSPNHDNLSFIDKNIGDYLNCGLIEHMPNYFIINDSPFIIENKFQYNNLCSNISINELNTNLLPYSPRPSRCDCIMSMIKCYVNYNNFNYHLNNALLDHICSIVYCGAINDDPKRGHYGVFSSCNKIQRDSIALNLFYTYNNESDQYCSFNNTGKLIRNINNSNNTKSIDKYMKLYDHDGKKCSEEVLEDWNKYLFGVSKIEGENEEPRNELVYNYDMEFTLSNNAFTLMDSLTNFILINIFLIFCLMYL</sequence>
<evidence type="ECO:0000313" key="6">
    <source>
        <dbReference type="EMBL" id="GMM48807.1"/>
    </source>
</evidence>
<evidence type="ECO:0000256" key="2">
    <source>
        <dbReference type="ARBA" id="ARBA00023180"/>
    </source>
</evidence>
<dbReference type="AlphaFoldDB" id="A0AAV5RCI0"/>
<dbReference type="SMART" id="SM00768">
    <property type="entry name" value="X8"/>
    <property type="match status" value="1"/>
</dbReference>
<accession>A0AAV5RCI0</accession>
<reference evidence="6 7" key="1">
    <citation type="journal article" date="2023" name="Elife">
        <title>Identification of key yeast species and microbe-microbe interactions impacting larval growth of Drosophila in the wild.</title>
        <authorList>
            <person name="Mure A."/>
            <person name="Sugiura Y."/>
            <person name="Maeda R."/>
            <person name="Honda K."/>
            <person name="Sakurai N."/>
            <person name="Takahashi Y."/>
            <person name="Watada M."/>
            <person name="Katoh T."/>
            <person name="Gotoh A."/>
            <person name="Gotoh Y."/>
            <person name="Taniguchi I."/>
            <person name="Nakamura K."/>
            <person name="Hayashi T."/>
            <person name="Katayama T."/>
            <person name="Uemura T."/>
            <person name="Hattori Y."/>
        </authorList>
    </citation>
    <scope>NUCLEOTIDE SEQUENCE [LARGE SCALE GENOMIC DNA]</scope>
    <source>
        <strain evidence="6 7">PK-24</strain>
    </source>
</reference>
<keyword evidence="4" id="KW-1133">Transmembrane helix</keyword>
<evidence type="ECO:0000256" key="1">
    <source>
        <dbReference type="ARBA" id="ARBA00022729"/>
    </source>
</evidence>
<keyword evidence="4" id="KW-0812">Transmembrane</keyword>
<comment type="function">
    <text evidence="3">Splits internally a 1,3-beta-glucan molecule and transfers the newly generated reducing end (the donor) to the non-reducing end of another 1,3-beta-glucan molecule (the acceptor) forming a 1,3-beta linkage, resulting in the elongation of 1,3-beta-glucan chains in the cell wall.</text>
</comment>
<keyword evidence="1" id="KW-0732">Signal</keyword>
<keyword evidence="3" id="KW-0808">Transferase</keyword>
<keyword evidence="2" id="KW-0325">Glycoprotein</keyword>
<dbReference type="GO" id="GO:0005886">
    <property type="term" value="C:plasma membrane"/>
    <property type="evidence" value="ECO:0007669"/>
    <property type="project" value="UniProtKB-SubCell"/>
</dbReference>
<evidence type="ECO:0000259" key="5">
    <source>
        <dbReference type="SMART" id="SM00768"/>
    </source>
</evidence>
<feature type="transmembrane region" description="Helical" evidence="4">
    <location>
        <begin position="423"/>
        <end position="446"/>
    </location>
</feature>
<dbReference type="EMBL" id="BTGB01000009">
    <property type="protein sequence ID" value="GMM48807.1"/>
    <property type="molecule type" value="Genomic_DNA"/>
</dbReference>
<dbReference type="InterPro" id="IPR012946">
    <property type="entry name" value="X8"/>
</dbReference>
<gene>
    <name evidence="6" type="ORF">DAPK24_054050</name>
</gene>
<comment type="subcellular location">
    <subcellularLocation>
        <location evidence="3">Cell membrane</location>
        <topology evidence="3">Lipid-anchor</topology>
        <topology evidence="3">GPI-anchor</topology>
    </subcellularLocation>
</comment>
<keyword evidence="3" id="KW-0449">Lipoprotein</keyword>
<proteinExistence type="inferred from homology"/>
<dbReference type="InterPro" id="IPR004886">
    <property type="entry name" value="Glucanosyltransferase"/>
</dbReference>
<keyword evidence="7" id="KW-1185">Reference proteome</keyword>
<organism evidence="6 7">
    <name type="scientific">Pichia kluyveri</name>
    <name type="common">Yeast</name>
    <dbReference type="NCBI Taxonomy" id="36015"/>
    <lineage>
        <taxon>Eukaryota</taxon>
        <taxon>Fungi</taxon>
        <taxon>Dikarya</taxon>
        <taxon>Ascomycota</taxon>
        <taxon>Saccharomycotina</taxon>
        <taxon>Pichiomycetes</taxon>
        <taxon>Pichiales</taxon>
        <taxon>Pichiaceae</taxon>
        <taxon>Pichia</taxon>
    </lineage>
</organism>
<dbReference type="GO" id="GO:0016740">
    <property type="term" value="F:transferase activity"/>
    <property type="evidence" value="ECO:0007669"/>
    <property type="project" value="UniProtKB-KW"/>
</dbReference>
<dbReference type="Pfam" id="PF03198">
    <property type="entry name" value="Glyco_hydro_72"/>
    <property type="match status" value="1"/>
</dbReference>
<dbReference type="Gene3D" id="1.20.58.1040">
    <property type="match status" value="1"/>
</dbReference>
<comment type="caution">
    <text evidence="6">The sequence shown here is derived from an EMBL/GenBank/DDBJ whole genome shotgun (WGS) entry which is preliminary data.</text>
</comment>